<feature type="non-terminal residue" evidence="1">
    <location>
        <position position="1"/>
    </location>
</feature>
<proteinExistence type="predicted"/>
<dbReference type="AlphaFoldDB" id="A0A146KD41"/>
<evidence type="ECO:0000313" key="1">
    <source>
        <dbReference type="EMBL" id="JAP94740.1"/>
    </source>
</evidence>
<reference evidence="1" key="1">
    <citation type="submission" date="2015-07" db="EMBL/GenBank/DDBJ databases">
        <title>Adaptation to a free-living lifestyle via gene acquisitions in the diplomonad Trepomonas sp. PC1.</title>
        <authorList>
            <person name="Xu F."/>
            <person name="Jerlstrom-Hultqvist J."/>
            <person name="Kolisko M."/>
            <person name="Simpson A.G.B."/>
            <person name="Roger A.J."/>
            <person name="Svard S.G."/>
            <person name="Andersson J.O."/>
        </authorList>
    </citation>
    <scope>NUCLEOTIDE SEQUENCE</scope>
    <source>
        <strain evidence="1">PC1</strain>
    </source>
</reference>
<feature type="non-terminal residue" evidence="1">
    <location>
        <position position="177"/>
    </location>
</feature>
<gene>
    <name evidence="1" type="ORF">TPC1_12502</name>
</gene>
<sequence length="177" mass="20310">PLEFMLISSEKYFEDKIRQEYAKKTGLSMHHLLIFTGEQYVVFNLAQAELAPVMLAALQEELAHTNDSVVGFVSFVDGFELDIPDIKIEVGARISQHPDKKRVLRMNVLFQEGSLSRSYEILPQNSSFSIGKHIDYWMKPEEEVCGFPNPFIKRETAQKLPFKDVQETLQMIQGKLS</sequence>
<organism evidence="1">
    <name type="scientific">Trepomonas sp. PC1</name>
    <dbReference type="NCBI Taxonomy" id="1076344"/>
    <lineage>
        <taxon>Eukaryota</taxon>
        <taxon>Metamonada</taxon>
        <taxon>Diplomonadida</taxon>
        <taxon>Hexamitidae</taxon>
        <taxon>Hexamitinae</taxon>
        <taxon>Trepomonas</taxon>
    </lineage>
</organism>
<name>A0A146KD41_9EUKA</name>
<protein>
    <submittedName>
        <fullName evidence="1">Uncharacterized protein</fullName>
    </submittedName>
</protein>
<accession>A0A146KD41</accession>
<dbReference type="EMBL" id="GDID01001866">
    <property type="protein sequence ID" value="JAP94740.1"/>
    <property type="molecule type" value="Transcribed_RNA"/>
</dbReference>